<dbReference type="AlphaFoldDB" id="A0A1X2J1Z8"/>
<name>A0A1X2J1Z8_9FUNG</name>
<proteinExistence type="predicted"/>
<dbReference type="OrthoDB" id="2150604at2759"/>
<sequence>MAKSLSFYLNQFYPAVTSLVRKYPSLGLNVREPAKPSAYFVHTSCFPLEELVTIQEDSGSLEEAISAACDEELVVLDRDSDLPLWRLKVLVQPDVFDRCTVIFIAHHVVIDGACLAFFWQAFLDALNSPESEKTMQEHGNWVVTTGGGVDGPLTLAPPMEARSALPKPSYLDYGKLAGGILKDLLLPVKWQQFMGLSSPVMETLWQGDTAAIEGEGHKTTIQLRKIGNDDSWRNLLRLAKEKYHVSVHAALHAALLMAWSEIYSDQATMVTTPVNCRSLAKVPNGEFGNFVGAYEHLWTPDTLLNPPSPDTTTTPCPPLLWRLAVHYHAALQLNKPRVTNGGQFLGLLDYPKDYVGWWHDKRKKSRMGREGGLEHSDLGRFNSAATDGNWRLDGLWFAQSAQIYSTALGLNTITVKDVVYASFGWQRGSLDESKVTKVMDRFVDILQNCTL</sequence>
<dbReference type="EMBL" id="MCGE01000001">
    <property type="protein sequence ID" value="ORZ25842.1"/>
    <property type="molecule type" value="Genomic_DNA"/>
</dbReference>
<dbReference type="Gene3D" id="3.30.559.10">
    <property type="entry name" value="Chloramphenicol acetyltransferase-like domain"/>
    <property type="match status" value="1"/>
</dbReference>
<accession>A0A1X2J1Z8</accession>
<protein>
    <recommendedName>
        <fullName evidence="3">Alcohol acetyltransferase</fullName>
    </recommendedName>
</protein>
<dbReference type="InterPro" id="IPR023213">
    <property type="entry name" value="CAT-like_dom_sf"/>
</dbReference>
<dbReference type="SUPFAM" id="SSF52777">
    <property type="entry name" value="CoA-dependent acyltransferases"/>
    <property type="match status" value="2"/>
</dbReference>
<reference evidence="1 2" key="1">
    <citation type="submission" date="2016-07" db="EMBL/GenBank/DDBJ databases">
        <title>Pervasive Adenine N6-methylation of Active Genes in Fungi.</title>
        <authorList>
            <consortium name="DOE Joint Genome Institute"/>
            <person name="Mondo S.J."/>
            <person name="Dannebaum R.O."/>
            <person name="Kuo R.C."/>
            <person name="Labutti K."/>
            <person name="Haridas S."/>
            <person name="Kuo A."/>
            <person name="Salamov A."/>
            <person name="Ahrendt S.R."/>
            <person name="Lipzen A."/>
            <person name="Sullivan W."/>
            <person name="Andreopoulos W.B."/>
            <person name="Clum A."/>
            <person name="Lindquist E."/>
            <person name="Daum C."/>
            <person name="Ramamoorthy G.K."/>
            <person name="Gryganskyi A."/>
            <person name="Culley D."/>
            <person name="Magnuson J.K."/>
            <person name="James T.Y."/>
            <person name="O'Malley M.A."/>
            <person name="Stajich J.E."/>
            <person name="Spatafora J.W."/>
            <person name="Visel A."/>
            <person name="Grigoriev I.V."/>
        </authorList>
    </citation>
    <scope>NUCLEOTIDE SEQUENCE [LARGE SCALE GENOMIC DNA]</scope>
    <source>
        <strain evidence="1 2">NRRL 1336</strain>
    </source>
</reference>
<dbReference type="PANTHER" id="PTHR28037:SF1">
    <property type="entry name" value="ALCOHOL O-ACETYLTRANSFERASE 1-RELATED"/>
    <property type="match status" value="1"/>
</dbReference>
<dbReference type="Pfam" id="PF07247">
    <property type="entry name" value="AATase"/>
    <property type="match status" value="1"/>
</dbReference>
<organism evidence="1 2">
    <name type="scientific">Absidia repens</name>
    <dbReference type="NCBI Taxonomy" id="90262"/>
    <lineage>
        <taxon>Eukaryota</taxon>
        <taxon>Fungi</taxon>
        <taxon>Fungi incertae sedis</taxon>
        <taxon>Mucoromycota</taxon>
        <taxon>Mucoromycotina</taxon>
        <taxon>Mucoromycetes</taxon>
        <taxon>Mucorales</taxon>
        <taxon>Cunninghamellaceae</taxon>
        <taxon>Absidia</taxon>
    </lineage>
</organism>
<keyword evidence="2" id="KW-1185">Reference proteome</keyword>
<evidence type="ECO:0000313" key="1">
    <source>
        <dbReference type="EMBL" id="ORZ25842.1"/>
    </source>
</evidence>
<dbReference type="InterPro" id="IPR010828">
    <property type="entry name" value="Atf2/Sli1-like"/>
</dbReference>
<dbReference type="Proteomes" id="UP000193560">
    <property type="component" value="Unassembled WGS sequence"/>
</dbReference>
<dbReference type="PANTHER" id="PTHR28037">
    <property type="entry name" value="ALCOHOL O-ACETYLTRANSFERASE 1-RELATED"/>
    <property type="match status" value="1"/>
</dbReference>
<evidence type="ECO:0008006" key="3">
    <source>
        <dbReference type="Google" id="ProtNLM"/>
    </source>
</evidence>
<dbReference type="InterPro" id="IPR052058">
    <property type="entry name" value="Alcohol_O-acetyltransferase"/>
</dbReference>
<gene>
    <name evidence="1" type="ORF">BCR42DRAFT_401034</name>
</gene>
<dbReference type="STRING" id="90262.A0A1X2J1Z8"/>
<comment type="caution">
    <text evidence="1">The sequence shown here is derived from an EMBL/GenBank/DDBJ whole genome shotgun (WGS) entry which is preliminary data.</text>
</comment>
<evidence type="ECO:0000313" key="2">
    <source>
        <dbReference type="Proteomes" id="UP000193560"/>
    </source>
</evidence>